<reference evidence="1 2" key="1">
    <citation type="journal article" date="2021" name="Elife">
        <title>Chloroplast acquisition without the gene transfer in kleptoplastic sea slugs, Plakobranchus ocellatus.</title>
        <authorList>
            <person name="Maeda T."/>
            <person name="Takahashi S."/>
            <person name="Yoshida T."/>
            <person name="Shimamura S."/>
            <person name="Takaki Y."/>
            <person name="Nagai Y."/>
            <person name="Toyoda A."/>
            <person name="Suzuki Y."/>
            <person name="Arimoto A."/>
            <person name="Ishii H."/>
            <person name="Satoh N."/>
            <person name="Nishiyama T."/>
            <person name="Hasebe M."/>
            <person name="Maruyama T."/>
            <person name="Minagawa J."/>
            <person name="Obokata J."/>
            <person name="Shigenobu S."/>
        </authorList>
    </citation>
    <scope>NUCLEOTIDE SEQUENCE [LARGE SCALE GENOMIC DNA]</scope>
</reference>
<gene>
    <name evidence="1" type="ORF">PoB_000050200</name>
</gene>
<proteinExistence type="predicted"/>
<protein>
    <submittedName>
        <fullName evidence="1">Uncharacterized protein</fullName>
    </submittedName>
</protein>
<comment type="caution">
    <text evidence="1">The sequence shown here is derived from an EMBL/GenBank/DDBJ whole genome shotgun (WGS) entry which is preliminary data.</text>
</comment>
<sequence length="152" mass="16626">MATAVQDYPWRCLVAGQACQHLVRMTGVAIQQPIQLLSHLRPLTRPLETASLHVCSTPLKIPIPPQSPRQIAFNCRHSLPSRASATVAVGVPTPQWETLSLESLSTPSLVGFNKKIYPQATQKKKKLCTSPTSDTIKCKGKLVARQIPLLTP</sequence>
<name>A0AAV3XTY8_9GAST</name>
<organism evidence="1 2">
    <name type="scientific">Plakobranchus ocellatus</name>
    <dbReference type="NCBI Taxonomy" id="259542"/>
    <lineage>
        <taxon>Eukaryota</taxon>
        <taxon>Metazoa</taxon>
        <taxon>Spiralia</taxon>
        <taxon>Lophotrochozoa</taxon>
        <taxon>Mollusca</taxon>
        <taxon>Gastropoda</taxon>
        <taxon>Heterobranchia</taxon>
        <taxon>Euthyneura</taxon>
        <taxon>Panpulmonata</taxon>
        <taxon>Sacoglossa</taxon>
        <taxon>Placobranchoidea</taxon>
        <taxon>Plakobranchidae</taxon>
        <taxon>Plakobranchus</taxon>
    </lineage>
</organism>
<evidence type="ECO:0000313" key="1">
    <source>
        <dbReference type="EMBL" id="GFN73996.1"/>
    </source>
</evidence>
<keyword evidence="2" id="KW-1185">Reference proteome</keyword>
<dbReference type="Proteomes" id="UP000735302">
    <property type="component" value="Unassembled WGS sequence"/>
</dbReference>
<dbReference type="AlphaFoldDB" id="A0AAV3XTY8"/>
<evidence type="ECO:0000313" key="2">
    <source>
        <dbReference type="Proteomes" id="UP000735302"/>
    </source>
</evidence>
<dbReference type="EMBL" id="BLXT01000055">
    <property type="protein sequence ID" value="GFN73996.1"/>
    <property type="molecule type" value="Genomic_DNA"/>
</dbReference>
<accession>A0AAV3XTY8</accession>